<gene>
    <name evidence="1" type="ORF">E2C01_038696</name>
</gene>
<reference evidence="1 2" key="1">
    <citation type="submission" date="2019-05" db="EMBL/GenBank/DDBJ databases">
        <title>Another draft genome of Portunus trituberculatus and its Hox gene families provides insights of decapod evolution.</title>
        <authorList>
            <person name="Jeong J.-H."/>
            <person name="Song I."/>
            <person name="Kim S."/>
            <person name="Choi T."/>
            <person name="Kim D."/>
            <person name="Ryu S."/>
            <person name="Kim W."/>
        </authorList>
    </citation>
    <scope>NUCLEOTIDE SEQUENCE [LARGE SCALE GENOMIC DNA]</scope>
    <source>
        <tissue evidence="1">Muscle</tissue>
    </source>
</reference>
<dbReference type="AlphaFoldDB" id="A0A5B7FIQ1"/>
<comment type="caution">
    <text evidence="1">The sequence shown here is derived from an EMBL/GenBank/DDBJ whole genome shotgun (WGS) entry which is preliminary data.</text>
</comment>
<organism evidence="1 2">
    <name type="scientific">Portunus trituberculatus</name>
    <name type="common">Swimming crab</name>
    <name type="synonym">Neptunus trituberculatus</name>
    <dbReference type="NCBI Taxonomy" id="210409"/>
    <lineage>
        <taxon>Eukaryota</taxon>
        <taxon>Metazoa</taxon>
        <taxon>Ecdysozoa</taxon>
        <taxon>Arthropoda</taxon>
        <taxon>Crustacea</taxon>
        <taxon>Multicrustacea</taxon>
        <taxon>Malacostraca</taxon>
        <taxon>Eumalacostraca</taxon>
        <taxon>Eucarida</taxon>
        <taxon>Decapoda</taxon>
        <taxon>Pleocyemata</taxon>
        <taxon>Brachyura</taxon>
        <taxon>Eubrachyura</taxon>
        <taxon>Portunoidea</taxon>
        <taxon>Portunidae</taxon>
        <taxon>Portuninae</taxon>
        <taxon>Portunus</taxon>
    </lineage>
</organism>
<proteinExistence type="predicted"/>
<protein>
    <submittedName>
        <fullName evidence="1">Uncharacterized protein</fullName>
    </submittedName>
</protein>
<keyword evidence="2" id="KW-1185">Reference proteome</keyword>
<accession>A0A5B7FIQ1</accession>
<dbReference type="EMBL" id="VSRR010006532">
    <property type="protein sequence ID" value="MPC45013.1"/>
    <property type="molecule type" value="Genomic_DNA"/>
</dbReference>
<sequence>MVKSYTNLKIKMCPSIEGVNSVVGRNRGSHS</sequence>
<name>A0A5B7FIQ1_PORTR</name>
<dbReference type="Proteomes" id="UP000324222">
    <property type="component" value="Unassembled WGS sequence"/>
</dbReference>
<evidence type="ECO:0000313" key="2">
    <source>
        <dbReference type="Proteomes" id="UP000324222"/>
    </source>
</evidence>
<evidence type="ECO:0000313" key="1">
    <source>
        <dbReference type="EMBL" id="MPC45013.1"/>
    </source>
</evidence>